<evidence type="ECO:0000256" key="4">
    <source>
        <dbReference type="ARBA" id="ARBA00023163"/>
    </source>
</evidence>
<protein>
    <submittedName>
        <fullName evidence="6">LysR family transcriptional regulator</fullName>
    </submittedName>
</protein>
<evidence type="ECO:0000313" key="7">
    <source>
        <dbReference type="Proteomes" id="UP000753376"/>
    </source>
</evidence>
<comment type="similarity">
    <text evidence="1">Belongs to the LysR transcriptional regulatory family.</text>
</comment>
<proteinExistence type="inferred from homology"/>
<dbReference type="InterPro" id="IPR000847">
    <property type="entry name" value="LysR_HTH_N"/>
</dbReference>
<keyword evidence="3" id="KW-0238">DNA-binding</keyword>
<evidence type="ECO:0000256" key="1">
    <source>
        <dbReference type="ARBA" id="ARBA00009437"/>
    </source>
</evidence>
<dbReference type="PROSITE" id="PS50931">
    <property type="entry name" value="HTH_LYSR"/>
    <property type="match status" value="1"/>
</dbReference>
<reference evidence="6 7" key="1">
    <citation type="submission" date="2021-05" db="EMBL/GenBank/DDBJ databases">
        <title>Draft genomes of bacteria isolated from model marine particles.</title>
        <authorList>
            <person name="Datta M.S."/>
            <person name="Schwartzman J.A."/>
            <person name="Enke T.N."/>
            <person name="Saavedra J."/>
            <person name="Cermak N."/>
            <person name="Cordero O.X."/>
        </authorList>
    </citation>
    <scope>NUCLEOTIDE SEQUENCE [LARGE SCALE GENOMIC DNA]</scope>
    <source>
        <strain evidence="6 7">D2M19</strain>
    </source>
</reference>
<feature type="domain" description="HTH lysR-type" evidence="5">
    <location>
        <begin position="1"/>
        <end position="58"/>
    </location>
</feature>
<keyword evidence="7" id="KW-1185">Reference proteome</keyword>
<name>A0ABS6A9G0_9GAMM</name>
<evidence type="ECO:0000259" key="5">
    <source>
        <dbReference type="PROSITE" id="PS50931"/>
    </source>
</evidence>
<dbReference type="Proteomes" id="UP000753376">
    <property type="component" value="Unassembled WGS sequence"/>
</dbReference>
<dbReference type="PANTHER" id="PTHR30126:SF40">
    <property type="entry name" value="HTH-TYPE TRANSCRIPTIONAL REGULATOR GLTR"/>
    <property type="match status" value="1"/>
</dbReference>
<dbReference type="Pfam" id="PF03466">
    <property type="entry name" value="LysR_substrate"/>
    <property type="match status" value="1"/>
</dbReference>
<dbReference type="InterPro" id="IPR005119">
    <property type="entry name" value="LysR_subst-bd"/>
</dbReference>
<comment type="caution">
    <text evidence="6">The sequence shown here is derived from an EMBL/GenBank/DDBJ whole genome shotgun (WGS) entry which is preliminary data.</text>
</comment>
<keyword evidence="2" id="KW-0805">Transcription regulation</keyword>
<dbReference type="EMBL" id="JAHKPV010000018">
    <property type="protein sequence ID" value="MBU2874315.1"/>
    <property type="molecule type" value="Genomic_DNA"/>
</dbReference>
<dbReference type="PANTHER" id="PTHR30126">
    <property type="entry name" value="HTH-TYPE TRANSCRIPTIONAL REGULATOR"/>
    <property type="match status" value="1"/>
</dbReference>
<evidence type="ECO:0000313" key="6">
    <source>
        <dbReference type="EMBL" id="MBU2874315.1"/>
    </source>
</evidence>
<evidence type="ECO:0000256" key="3">
    <source>
        <dbReference type="ARBA" id="ARBA00023125"/>
    </source>
</evidence>
<dbReference type="Pfam" id="PF00126">
    <property type="entry name" value="HTH_1"/>
    <property type="match status" value="1"/>
</dbReference>
<accession>A0ABS6A9G0</accession>
<keyword evidence="4" id="KW-0804">Transcription</keyword>
<organism evidence="6 7">
    <name type="scientific">Marinobacter salexigens</name>
    <dbReference type="NCBI Taxonomy" id="1925763"/>
    <lineage>
        <taxon>Bacteria</taxon>
        <taxon>Pseudomonadati</taxon>
        <taxon>Pseudomonadota</taxon>
        <taxon>Gammaproteobacteria</taxon>
        <taxon>Pseudomonadales</taxon>
        <taxon>Marinobacteraceae</taxon>
        <taxon>Marinobacter</taxon>
    </lineage>
</organism>
<gene>
    <name evidence="6" type="ORF">KO508_09875</name>
</gene>
<sequence length="288" mass="31647">MEILALKTFKTLVDEGGIKGAADKLHTVQSNITSRIKKLESELDTRLFTLAGRKLQLTPSGQQLYQYADEILELEYQAKSAILRDKGNYELRVGMPETFAAVHMPLALKQLKQSYPNIQTRIYTDTSDRLVGAVLNNKVDCAAIGNAPAHEKLCVIPIVNEELVMVTPAGSHYDPVLFVREEGCGYRNHAVLWQQKVGRVSDELMIMSSADGVLGCISAGLGYTIIGKNMVVGSRYEKSLVMTPVTHGPKHVQLSIVYRKGSPLEAGTLALADIFTNRGQLEPALCNF</sequence>
<dbReference type="RefSeq" id="WP_216008162.1">
    <property type="nucleotide sequence ID" value="NZ_JAHKPV010000018.1"/>
</dbReference>
<evidence type="ECO:0000256" key="2">
    <source>
        <dbReference type="ARBA" id="ARBA00023015"/>
    </source>
</evidence>